<gene>
    <name evidence="14" type="primary">NRXN2</name>
    <name evidence="14" type="ORF">AMEX_G27511</name>
</gene>
<dbReference type="InterPro" id="IPR013320">
    <property type="entry name" value="ConA-like_dom_sf"/>
</dbReference>
<dbReference type="FunFam" id="2.60.120.200:FF:000007">
    <property type="entry name" value="neurexin-1 isoform X1"/>
    <property type="match status" value="1"/>
</dbReference>
<evidence type="ECO:0000256" key="7">
    <source>
        <dbReference type="ARBA" id="ARBA00023136"/>
    </source>
</evidence>
<sequence>MCVCVCVDKEAREASTGKEESVATFKGNEFFCYDLSMTPIQSSTDEITLSFRTLQRNGLMLHTGKSADYVNLSLKSGAVWLVINLGSGAFEALVEPVNGKFNDNAWHDVKVTRNLRQHSGIGHAMVNKLHYMEIESLLCLLDCSCGVCGPGEIFRDVRTQESEEGDSFHTVPVNEEWCGVCGFPPEIYNKVTISVDGILTTTGYTQEDYTMLGSDDFFYIGGSPNTADLPGSPVSNNFMGCLKDVVYKNNDFKLELSRLAIERDPKISLNGDLVFRCEDVAALDPVTFETPESYIALPRWDTKKTSSISFDFRTTEPSGLLLFSHGKPQGTKEQRHGRELKTDYFAMELLDGFLFLLMDMGSGSIKLKASNKKVNDGEWCHVDFQREGRKGSISVNSRTMPFNSNEGSEILDLDSDMYLGGLPETRQGLVLPPEVWTALLNYGYVGCVRDLFIDGKSRDVRRLAEIQSAPGVSSFCTRELQKRCSSAPCGNAGVCKEGWNRYICDCTGTGFLGSNCEIEATVLSYDGSMYLKIIMPGTMHTEAEDLALRFMSQRAYGLLVATTSKESADTLRLELDGGRVKLTVNLDCIRIDCNLSKGPETLYAGQKLNDNEWHAVKVVRRGKNLQLSVDNVTVEGQMTGAHTRLEFHNIETGIMTERRFISVVPSNFVGHLQGLTVNGVPYLDQCKNGDISYCELNARFGMRHIIADPVTFRSKGSYLALATLQAYASMHLFFQFKTTSSDGLILYNSGDGSDFIVVELVKGYVHYVFDLGNGPSLMKGNSDKPLNDNQWHNVVVSRDTNNMHTLKIDSHTVTQHSNGARNLDLKGK</sequence>
<dbReference type="PROSITE" id="PS50025">
    <property type="entry name" value="LAM_G_DOMAIN"/>
    <property type="match status" value="4"/>
</dbReference>
<dbReference type="PANTHER" id="PTHR15036">
    <property type="entry name" value="PIKACHURIN-LIKE PROTEIN"/>
    <property type="match status" value="1"/>
</dbReference>
<dbReference type="FunFam" id="2.60.120.200:FF:000005">
    <property type="entry name" value="neurexin-1 isoform X1"/>
    <property type="match status" value="1"/>
</dbReference>
<dbReference type="AlphaFoldDB" id="A0A8T2KME8"/>
<comment type="subcellular location">
    <subcellularLocation>
        <location evidence="10">Presynaptic cell membrane</location>
        <topology evidence="10">Single-pass type I membrane protein</topology>
    </subcellularLocation>
</comment>
<organism evidence="14 15">
    <name type="scientific">Astyanax mexicanus</name>
    <name type="common">Blind cave fish</name>
    <name type="synonym">Astyanax fasciatus mexicanus</name>
    <dbReference type="NCBI Taxonomy" id="7994"/>
    <lineage>
        <taxon>Eukaryota</taxon>
        <taxon>Metazoa</taxon>
        <taxon>Chordata</taxon>
        <taxon>Craniata</taxon>
        <taxon>Vertebrata</taxon>
        <taxon>Euteleostomi</taxon>
        <taxon>Actinopterygii</taxon>
        <taxon>Neopterygii</taxon>
        <taxon>Teleostei</taxon>
        <taxon>Ostariophysi</taxon>
        <taxon>Characiformes</taxon>
        <taxon>Characoidei</taxon>
        <taxon>Acestrorhamphidae</taxon>
        <taxon>Acestrorhamphinae</taxon>
        <taxon>Astyanax</taxon>
    </lineage>
</organism>
<comment type="caution">
    <text evidence="11">Lacks conserved residue(s) required for the propagation of feature annotation.</text>
</comment>
<keyword evidence="8" id="KW-1015">Disulfide bond</keyword>
<comment type="caution">
    <text evidence="14">The sequence shown here is derived from an EMBL/GenBank/DDBJ whole genome shotgun (WGS) entry which is preliminary data.</text>
</comment>
<proteinExistence type="predicted"/>
<evidence type="ECO:0000256" key="10">
    <source>
        <dbReference type="ARBA" id="ARBA00035005"/>
    </source>
</evidence>
<accession>A0A8T2KME8</accession>
<dbReference type="CDD" id="cd00054">
    <property type="entry name" value="EGF_CA"/>
    <property type="match status" value="1"/>
</dbReference>
<keyword evidence="5" id="KW-0325">Glycoprotein</keyword>
<evidence type="ECO:0000256" key="1">
    <source>
        <dbReference type="ARBA" id="ARBA00022536"/>
    </source>
</evidence>
<dbReference type="InterPro" id="IPR050372">
    <property type="entry name" value="Neurexin-related_CASP"/>
</dbReference>
<evidence type="ECO:0000313" key="14">
    <source>
        <dbReference type="EMBL" id="KAG9259887.1"/>
    </source>
</evidence>
<feature type="domain" description="Laminin G" evidence="12">
    <location>
        <begin position="708"/>
        <end position="828"/>
    </location>
</feature>
<keyword evidence="1 11" id="KW-0245">EGF-like domain</keyword>
<feature type="domain" description="EGF-like" evidence="13">
    <location>
        <begin position="480"/>
        <end position="517"/>
    </location>
</feature>
<keyword evidence="7" id="KW-0472">Membrane</keyword>
<keyword evidence="5" id="KW-0654">Proteoglycan</keyword>
<keyword evidence="6" id="KW-1133">Transmembrane helix</keyword>
<dbReference type="OrthoDB" id="6275838at2759"/>
<evidence type="ECO:0000313" key="15">
    <source>
        <dbReference type="Proteomes" id="UP000752171"/>
    </source>
</evidence>
<evidence type="ECO:0000256" key="5">
    <source>
        <dbReference type="ARBA" id="ARBA00022974"/>
    </source>
</evidence>
<dbReference type="PANTHER" id="PTHR15036:SF52">
    <property type="entry name" value="NEUREXIN-2"/>
    <property type="match status" value="1"/>
</dbReference>
<keyword evidence="3" id="KW-0732">Signal</keyword>
<evidence type="ECO:0000256" key="8">
    <source>
        <dbReference type="ARBA" id="ARBA00023157"/>
    </source>
</evidence>
<evidence type="ECO:0000259" key="12">
    <source>
        <dbReference type="PROSITE" id="PS50025"/>
    </source>
</evidence>
<dbReference type="InterPro" id="IPR000742">
    <property type="entry name" value="EGF"/>
</dbReference>
<feature type="domain" description="Laminin G" evidence="12">
    <location>
        <begin position="284"/>
        <end position="476"/>
    </location>
</feature>
<dbReference type="Pfam" id="PF02210">
    <property type="entry name" value="Laminin_G_2"/>
    <property type="match status" value="4"/>
</dbReference>
<evidence type="ECO:0000256" key="3">
    <source>
        <dbReference type="ARBA" id="ARBA00022729"/>
    </source>
</evidence>
<keyword evidence="2" id="KW-0812">Transmembrane</keyword>
<evidence type="ECO:0000256" key="11">
    <source>
        <dbReference type="PROSITE-ProRule" id="PRU00076"/>
    </source>
</evidence>
<evidence type="ECO:0000256" key="6">
    <source>
        <dbReference type="ARBA" id="ARBA00022989"/>
    </source>
</evidence>
<protein>
    <submittedName>
        <fullName evidence="14">Neurexin-1 isoform X1</fullName>
    </submittedName>
</protein>
<dbReference type="EMBL" id="JAICCE010000025">
    <property type="protein sequence ID" value="KAG9259887.1"/>
    <property type="molecule type" value="Genomic_DNA"/>
</dbReference>
<dbReference type="PROSITE" id="PS50026">
    <property type="entry name" value="EGF_3"/>
    <property type="match status" value="1"/>
</dbReference>
<dbReference type="FunFam" id="2.10.25.10:FF:000029">
    <property type="entry name" value="neurexin-1 isoform X1"/>
    <property type="match status" value="1"/>
</dbReference>
<evidence type="ECO:0000256" key="4">
    <source>
        <dbReference type="ARBA" id="ARBA00022737"/>
    </source>
</evidence>
<feature type="domain" description="Laminin G" evidence="12">
    <location>
        <begin position="520"/>
        <end position="694"/>
    </location>
</feature>
<dbReference type="Gene3D" id="2.60.120.200">
    <property type="match status" value="4"/>
</dbReference>
<dbReference type="CDD" id="cd00110">
    <property type="entry name" value="LamG"/>
    <property type="match status" value="4"/>
</dbReference>
<dbReference type="SUPFAM" id="SSF49899">
    <property type="entry name" value="Concanavalin A-like lectins/glucanases"/>
    <property type="match status" value="5"/>
</dbReference>
<dbReference type="Proteomes" id="UP000752171">
    <property type="component" value="Unassembled WGS sequence"/>
</dbReference>
<dbReference type="GO" id="GO:0016020">
    <property type="term" value="C:membrane"/>
    <property type="evidence" value="ECO:0007669"/>
    <property type="project" value="UniProtKB-SubCell"/>
</dbReference>
<name>A0A8T2KME8_ASTMX</name>
<evidence type="ECO:0000259" key="13">
    <source>
        <dbReference type="PROSITE" id="PS50026"/>
    </source>
</evidence>
<dbReference type="Gene3D" id="2.10.25.10">
    <property type="entry name" value="Laminin"/>
    <property type="match status" value="1"/>
</dbReference>
<evidence type="ECO:0000256" key="9">
    <source>
        <dbReference type="ARBA" id="ARBA00023207"/>
    </source>
</evidence>
<keyword evidence="9" id="KW-0357">Heparan sulfate</keyword>
<dbReference type="InterPro" id="IPR001791">
    <property type="entry name" value="Laminin_G"/>
</dbReference>
<dbReference type="SMART" id="SM00282">
    <property type="entry name" value="LamG"/>
    <property type="match status" value="4"/>
</dbReference>
<evidence type="ECO:0000256" key="2">
    <source>
        <dbReference type="ARBA" id="ARBA00022692"/>
    </source>
</evidence>
<keyword evidence="4" id="KW-0677">Repeat</keyword>
<reference evidence="14 15" key="1">
    <citation type="submission" date="2021-07" db="EMBL/GenBank/DDBJ databases">
        <authorList>
            <person name="Imarazene B."/>
            <person name="Zahm M."/>
            <person name="Klopp C."/>
            <person name="Cabau C."/>
            <person name="Beille S."/>
            <person name="Jouanno E."/>
            <person name="Castinel A."/>
            <person name="Lluch J."/>
            <person name="Gil L."/>
            <person name="Kuchtly C."/>
            <person name="Lopez Roques C."/>
            <person name="Donnadieu C."/>
            <person name="Parrinello H."/>
            <person name="Journot L."/>
            <person name="Du K."/>
            <person name="Schartl M."/>
            <person name="Retaux S."/>
            <person name="Guiguen Y."/>
        </authorList>
    </citation>
    <scope>NUCLEOTIDE SEQUENCE [LARGE SCALE GENOMIC DNA]</scope>
    <source>
        <strain evidence="14">Pach_M1</strain>
        <tissue evidence="14">Testis</tissue>
    </source>
</reference>
<feature type="domain" description="Laminin G" evidence="12">
    <location>
        <begin position="22"/>
        <end position="277"/>
    </location>
</feature>